<dbReference type="InterPro" id="IPR047259">
    <property type="entry name" value="QUIRKY-like"/>
</dbReference>
<dbReference type="OrthoDB" id="67700at2759"/>
<name>A0A8J4Q6R5_9ROSI</name>
<protein>
    <recommendedName>
        <fullName evidence="1">C2 domain-containing protein</fullName>
    </recommendedName>
</protein>
<dbReference type="PANTHER" id="PTHR31425:SF50">
    <property type="entry name" value="FT-INTERACTING PROTEIN 3-RELATED"/>
    <property type="match status" value="1"/>
</dbReference>
<accession>A0A8J4Q6R5</accession>
<dbReference type="PANTHER" id="PTHR31425">
    <property type="entry name" value="PHOSPHORIBOSYLANTHRANILATE TRANSFERASE ISOFORM 1"/>
    <property type="match status" value="1"/>
</dbReference>
<evidence type="ECO:0000313" key="3">
    <source>
        <dbReference type="Proteomes" id="UP000737018"/>
    </source>
</evidence>
<dbReference type="AlphaFoldDB" id="A0A8J4Q6R5"/>
<dbReference type="PROSITE" id="PS50004">
    <property type="entry name" value="C2"/>
    <property type="match status" value="1"/>
</dbReference>
<dbReference type="InterPro" id="IPR035892">
    <property type="entry name" value="C2_domain_sf"/>
</dbReference>
<dbReference type="Proteomes" id="UP000737018">
    <property type="component" value="Unassembled WGS sequence"/>
</dbReference>
<dbReference type="SMART" id="SM00239">
    <property type="entry name" value="C2"/>
    <property type="match status" value="1"/>
</dbReference>
<dbReference type="InterPro" id="IPR000008">
    <property type="entry name" value="C2_dom"/>
</dbReference>
<dbReference type="SUPFAM" id="SSF49562">
    <property type="entry name" value="C2 domain (Calcium/lipid-binding domain, CaLB)"/>
    <property type="match status" value="1"/>
</dbReference>
<proteinExistence type="predicted"/>
<feature type="domain" description="C2" evidence="1">
    <location>
        <begin position="1"/>
        <end position="105"/>
    </location>
</feature>
<comment type="caution">
    <text evidence="2">The sequence shown here is derived from an EMBL/GenBank/DDBJ whole genome shotgun (WGS) entry which is preliminary data.</text>
</comment>
<dbReference type="CDD" id="cd08378">
    <property type="entry name" value="C2B_MCTP_PRT_plant"/>
    <property type="match status" value="1"/>
</dbReference>
<organism evidence="2 3">
    <name type="scientific">Castanea mollissima</name>
    <name type="common">Chinese chestnut</name>
    <dbReference type="NCBI Taxonomy" id="60419"/>
    <lineage>
        <taxon>Eukaryota</taxon>
        <taxon>Viridiplantae</taxon>
        <taxon>Streptophyta</taxon>
        <taxon>Embryophyta</taxon>
        <taxon>Tracheophyta</taxon>
        <taxon>Spermatophyta</taxon>
        <taxon>Magnoliopsida</taxon>
        <taxon>eudicotyledons</taxon>
        <taxon>Gunneridae</taxon>
        <taxon>Pentapetalae</taxon>
        <taxon>rosids</taxon>
        <taxon>fabids</taxon>
        <taxon>Fagales</taxon>
        <taxon>Fagaceae</taxon>
        <taxon>Castanea</taxon>
    </lineage>
</organism>
<dbReference type="EMBL" id="JRKL02012675">
    <property type="protein sequence ID" value="KAF3944178.1"/>
    <property type="molecule type" value="Genomic_DNA"/>
</dbReference>
<gene>
    <name evidence="2" type="ORF">CMV_029333</name>
</gene>
<dbReference type="Gene3D" id="2.60.40.150">
    <property type="entry name" value="C2 domain"/>
    <property type="match status" value="1"/>
</dbReference>
<evidence type="ECO:0000259" key="1">
    <source>
        <dbReference type="PROSITE" id="PS50004"/>
    </source>
</evidence>
<dbReference type="InterPro" id="IPR047257">
    <property type="entry name" value="C2B_MCTP_PRT_plant"/>
</dbReference>
<evidence type="ECO:0000313" key="2">
    <source>
        <dbReference type="EMBL" id="KAF3944178.1"/>
    </source>
</evidence>
<sequence length="176" mass="20228">MNYLFVNILQARNLIGLAGPNTCDPYVEVKLGNYKAMTRFLQKKSNPEWYQVFAFKKEHIQTAEVEVIVKDRANITNEIIGKVLFLVSDAPLRVPPDSCLAPRWYRLEDKNKKKVTAEVMMSFWMGTQVDEAFSGAWQSDSTIISNDGVALTRSQQYYSPRLWYLRVNVIQARLGT</sequence>
<dbReference type="Pfam" id="PF00168">
    <property type="entry name" value="C2"/>
    <property type="match status" value="1"/>
</dbReference>
<keyword evidence="3" id="KW-1185">Reference proteome</keyword>
<reference evidence="2" key="1">
    <citation type="submission" date="2020-03" db="EMBL/GenBank/DDBJ databases">
        <title>Castanea mollissima Vanexum genome sequencing.</title>
        <authorList>
            <person name="Staton M."/>
        </authorList>
    </citation>
    <scope>NUCLEOTIDE SEQUENCE</scope>
    <source>
        <tissue evidence="2">Leaf</tissue>
    </source>
</reference>